<protein>
    <submittedName>
        <fullName evidence="1">Uncharacterized protein</fullName>
    </submittedName>
</protein>
<dbReference type="Proteomes" id="UP001056890">
    <property type="component" value="Chromosome"/>
</dbReference>
<dbReference type="RefSeq" id="WP_218390023.1">
    <property type="nucleotide sequence ID" value="NZ_CP099717.1"/>
</dbReference>
<gene>
    <name evidence="1" type="ORF">NHF51_04020</name>
</gene>
<reference evidence="1" key="1">
    <citation type="submission" date="2022-06" db="EMBL/GenBank/DDBJ databases">
        <title>Complete Genome of Aeromonas sp. Strain SOD01 Isolated from an Urban Freshwater Stream.</title>
        <authorList>
            <person name="Williams L.E."/>
            <person name="Brysgel T."/>
            <person name="Capestro E.M."/>
            <person name="Foltz G.V."/>
            <person name="Gardner A.E."/>
            <person name="Ingrassia J."/>
            <person name="Peterson E."/>
            <person name="Arruda J."/>
            <person name="Flaherty I."/>
            <person name="Hunt M."/>
            <person name="Pappas G."/>
            <person name="Ramsaran S."/>
            <person name="Rocha M."/>
        </authorList>
    </citation>
    <scope>NUCLEOTIDE SEQUENCE</scope>
    <source>
        <strain evidence="1">SOD01</strain>
    </source>
</reference>
<name>A0AAE9MIE9_9GAMM</name>
<dbReference type="AlphaFoldDB" id="A0AAE9MIE9"/>
<organism evidence="1 2">
    <name type="scientific">Aeromonas encheleia</name>
    <dbReference type="NCBI Taxonomy" id="73010"/>
    <lineage>
        <taxon>Bacteria</taxon>
        <taxon>Pseudomonadati</taxon>
        <taxon>Pseudomonadota</taxon>
        <taxon>Gammaproteobacteria</taxon>
        <taxon>Aeromonadales</taxon>
        <taxon>Aeromonadaceae</taxon>
        <taxon>Aeromonas</taxon>
    </lineage>
</organism>
<keyword evidence="2" id="KW-1185">Reference proteome</keyword>
<proteinExistence type="predicted"/>
<evidence type="ECO:0000313" key="1">
    <source>
        <dbReference type="EMBL" id="USV58345.1"/>
    </source>
</evidence>
<accession>A0AAE9MIE9</accession>
<sequence length="359" mass="41282">MNRYPLFNLDSALEPLDESEVSSSIIEARISGLSYKNLDFMEKRLPFIIECSTKNKKYWELLVVSCEKIFLSQNSLDAVLVFPQTMDCGCIRTYRLRPAQKTTISEAFEEKTCRLPNEDAMYKLLDTDVHRHVHREWLKHKDSVHELPTELVSGRMKNTSVERAMIVSKGDGCVSCGEKATCYAATTLGDTSQAFMLQLPVCHQHLEEAKNHPSIFSFFAALFSLQLDWSEIEKLPHIQDELIPIVQMIVAEELEGKIGNAKKTSRGWEVWIELSSGWRWLLRLNSFTDFAYMLFEPGVKDERYRSDSAPDHPELNFFPVHEHSNPNKKKDTVAPSYLYGHPLFDLKRFKSVGKDFGAY</sequence>
<evidence type="ECO:0000313" key="2">
    <source>
        <dbReference type="Proteomes" id="UP001056890"/>
    </source>
</evidence>
<dbReference type="EMBL" id="CP099717">
    <property type="protein sequence ID" value="USV58345.1"/>
    <property type="molecule type" value="Genomic_DNA"/>
</dbReference>